<keyword evidence="2" id="KW-1185">Reference proteome</keyword>
<evidence type="ECO:0000313" key="2">
    <source>
        <dbReference type="Proteomes" id="UP001246858"/>
    </source>
</evidence>
<comment type="caution">
    <text evidence="1">The sequence shown here is derived from an EMBL/GenBank/DDBJ whole genome shotgun (WGS) entry which is preliminary data.</text>
</comment>
<organism evidence="1 2">
    <name type="scientific">Pedobacter africanus</name>
    <dbReference type="NCBI Taxonomy" id="151894"/>
    <lineage>
        <taxon>Bacteria</taxon>
        <taxon>Pseudomonadati</taxon>
        <taxon>Bacteroidota</taxon>
        <taxon>Sphingobacteriia</taxon>
        <taxon>Sphingobacteriales</taxon>
        <taxon>Sphingobacteriaceae</taxon>
        <taxon>Pedobacter</taxon>
    </lineage>
</organism>
<reference evidence="1" key="1">
    <citation type="submission" date="2023-07" db="EMBL/GenBank/DDBJ databases">
        <title>Sorghum-associated microbial communities from plants grown in Nebraska, USA.</title>
        <authorList>
            <person name="Schachtman D."/>
        </authorList>
    </citation>
    <scope>NUCLEOTIDE SEQUENCE</scope>
    <source>
        <strain evidence="1">2697</strain>
    </source>
</reference>
<proteinExistence type="predicted"/>
<name>A0ACC6L0H8_9SPHI</name>
<sequence>MEIKILKIMKNSMFSLALLPVLILGFSMNAPKTANVNKSEANTLENRAKSSPKKAPHLAYLSPKINGVMGQGDYVIPYGTPNGQHLEVVTSANGAYKLWIQTDGNLVLRRHSDGKPLWTSNTDGTTAIRTLRVHANGNLYLMNQYQNDVWWNAQVYVTVGSGFTWILQDDGNLVRYDTDGHNVDTGTAGGKVSWHNHEIY</sequence>
<accession>A0ACC6L0H8</accession>
<protein>
    <submittedName>
        <fullName evidence="1">Uncharacterized protein</fullName>
    </submittedName>
</protein>
<dbReference type="Proteomes" id="UP001246858">
    <property type="component" value="Unassembled WGS sequence"/>
</dbReference>
<dbReference type="EMBL" id="JAVDTF010000003">
    <property type="protein sequence ID" value="MDR6784925.1"/>
    <property type="molecule type" value="Genomic_DNA"/>
</dbReference>
<evidence type="ECO:0000313" key="1">
    <source>
        <dbReference type="EMBL" id="MDR6784925.1"/>
    </source>
</evidence>
<gene>
    <name evidence="1" type="ORF">J2X78_003499</name>
</gene>